<comment type="cofactor">
    <cofactor evidence="1">
        <name>Mg(2+)</name>
        <dbReference type="ChEBI" id="CHEBI:18420"/>
    </cofactor>
</comment>
<evidence type="ECO:0000256" key="4">
    <source>
        <dbReference type="ARBA" id="ARBA00022842"/>
    </source>
</evidence>
<dbReference type="InterPro" id="IPR023214">
    <property type="entry name" value="HAD_sf"/>
</dbReference>
<evidence type="ECO:0000256" key="1">
    <source>
        <dbReference type="ARBA" id="ARBA00001946"/>
    </source>
</evidence>
<accession>A0AAD9GB29</accession>
<keyword evidence="3" id="KW-0378">Hydrolase</keyword>
<dbReference type="InterPro" id="IPR036412">
    <property type="entry name" value="HAD-like_sf"/>
</dbReference>
<dbReference type="PANTHER" id="PTHR20889">
    <property type="entry name" value="PHOSPHATASE, ORPHAN 1, 2"/>
    <property type="match status" value="1"/>
</dbReference>
<dbReference type="Pfam" id="PF07282">
    <property type="entry name" value="Cas12f1-like_TNB"/>
    <property type="match status" value="1"/>
</dbReference>
<reference evidence="7" key="1">
    <citation type="submission" date="2023-08" db="EMBL/GenBank/DDBJ databases">
        <title>Reference Genome Resource for the Citrus Pathogen Phytophthora citrophthora.</title>
        <authorList>
            <person name="Moller H."/>
            <person name="Coetzee B."/>
            <person name="Rose L.J."/>
            <person name="Van Niekerk J.M."/>
        </authorList>
    </citation>
    <scope>NUCLEOTIDE SEQUENCE</scope>
    <source>
        <strain evidence="7">STE-U-9442</strain>
    </source>
</reference>
<dbReference type="GO" id="GO:0046872">
    <property type="term" value="F:metal ion binding"/>
    <property type="evidence" value="ECO:0007669"/>
    <property type="project" value="UniProtKB-KW"/>
</dbReference>
<dbReference type="NCBIfam" id="TIGR01489">
    <property type="entry name" value="DKMTPPase-SF"/>
    <property type="match status" value="1"/>
</dbReference>
<name>A0AAD9GB29_9STRA</name>
<dbReference type="InterPro" id="IPR010095">
    <property type="entry name" value="Cas12f1-like_TNB"/>
</dbReference>
<evidence type="ECO:0000313" key="7">
    <source>
        <dbReference type="EMBL" id="KAK1935050.1"/>
    </source>
</evidence>
<dbReference type="PANTHER" id="PTHR20889:SF12">
    <property type="entry name" value="LP01149P"/>
    <property type="match status" value="1"/>
</dbReference>
<dbReference type="Pfam" id="PF06888">
    <property type="entry name" value="Put_Phosphatase"/>
    <property type="match status" value="1"/>
</dbReference>
<feature type="domain" description="Cas12f1-like TNB" evidence="6">
    <location>
        <begin position="293"/>
        <end position="358"/>
    </location>
</feature>
<dbReference type="GO" id="GO:0003677">
    <property type="term" value="F:DNA binding"/>
    <property type="evidence" value="ECO:0007669"/>
    <property type="project" value="UniProtKB-KW"/>
</dbReference>
<keyword evidence="8" id="KW-1185">Reference proteome</keyword>
<evidence type="ECO:0000313" key="8">
    <source>
        <dbReference type="Proteomes" id="UP001259832"/>
    </source>
</evidence>
<dbReference type="GO" id="GO:0016791">
    <property type="term" value="F:phosphatase activity"/>
    <property type="evidence" value="ECO:0007669"/>
    <property type="project" value="InterPro"/>
</dbReference>
<evidence type="ECO:0000259" key="6">
    <source>
        <dbReference type="Pfam" id="PF07282"/>
    </source>
</evidence>
<dbReference type="AlphaFoldDB" id="A0AAD9GB29"/>
<keyword evidence="2" id="KW-0479">Metal-binding</keyword>
<comment type="caution">
    <text evidence="7">The sequence shown here is derived from an EMBL/GenBank/DDBJ whole genome shotgun (WGS) entry which is preliminary data.</text>
</comment>
<dbReference type="InterPro" id="IPR016965">
    <property type="entry name" value="Pase_PHOSPHO-typ"/>
</dbReference>
<evidence type="ECO:0000256" key="5">
    <source>
        <dbReference type="ARBA" id="ARBA00023125"/>
    </source>
</evidence>
<gene>
    <name evidence="7" type="ORF">P3T76_010816</name>
</gene>
<keyword evidence="4" id="KW-0460">Magnesium</keyword>
<dbReference type="EMBL" id="JASMQC010000024">
    <property type="protein sequence ID" value="KAK1935050.1"/>
    <property type="molecule type" value="Genomic_DNA"/>
</dbReference>
<dbReference type="NCBIfam" id="TIGR01488">
    <property type="entry name" value="HAD-SF-IB"/>
    <property type="match status" value="1"/>
</dbReference>
<dbReference type="Gene3D" id="3.40.50.1000">
    <property type="entry name" value="HAD superfamily/HAD-like"/>
    <property type="match status" value="1"/>
</dbReference>
<organism evidence="7 8">
    <name type="scientific">Phytophthora citrophthora</name>
    <dbReference type="NCBI Taxonomy" id="4793"/>
    <lineage>
        <taxon>Eukaryota</taxon>
        <taxon>Sar</taxon>
        <taxon>Stramenopiles</taxon>
        <taxon>Oomycota</taxon>
        <taxon>Peronosporomycetes</taxon>
        <taxon>Peronosporales</taxon>
        <taxon>Peronosporaceae</taxon>
        <taxon>Phytophthora</taxon>
    </lineage>
</organism>
<sequence length="643" mass="72786">MGTCRWTYNQAVAHFRKTNVYRADSLRDLYVTKTTINEQVCPKDMGPPPEWAFDTPKNFRFIALHRAFSNKRNGNITKFKIGFKNKKESRFFTICEDAKDARITYVPGQSRALLSISKMKDIPIRCDPGLSIANDIQILNDNGFWYAAIPTFVRPSDNVNLGRAVALDPGLKAFMTGVDLCGNSIHIGRGTRDQLDKLRGKAADAQRVMAEIKNMHGHRSGKQWKTFARAKRTFDCATAKIKNCVKELHYQTCAYLTKHYDTILLPIFTSKQMVKKSCARNHTFNKMLLGLKHYQFRELLRAKCEVTGISLVVCSEMYTTQTCGNCSRLHLKIGNTDMFNCPHCDYIAGRDLNAAFNILRFTCAGSLAVHTNIVRPTVMETADLLMNFVWYDMADVLVIFDFDESLVNKDSDTYAIQCFHPELLASLQTRYAENPVWPNVFDDVLQILIQERPEVTPELICKQVAEIPIQERMVDAVRMAVEHFGAEVKIVSDGNRMYIESVLKHQGLAPYISEIVTNPADHEVLENGRSTIRIRPYHSDHLNPIKCPWCPSNLCKGKVLDAIRSSKSYDRVLYVGDGTGDFCPASRLTKNDIVFARADAPDGRAFGLKELIDSNPTMVKASVMPWSTGDDIYRHFADAFHAN</sequence>
<proteinExistence type="predicted"/>
<keyword evidence="5" id="KW-0238">DNA-binding</keyword>
<evidence type="ECO:0000256" key="3">
    <source>
        <dbReference type="ARBA" id="ARBA00022801"/>
    </source>
</evidence>
<dbReference type="SUPFAM" id="SSF56784">
    <property type="entry name" value="HAD-like"/>
    <property type="match status" value="1"/>
</dbReference>
<dbReference type="Proteomes" id="UP001259832">
    <property type="component" value="Unassembled WGS sequence"/>
</dbReference>
<protein>
    <submittedName>
        <fullName evidence="7">Thiamine phosphate phosphatase-like protein</fullName>
    </submittedName>
</protein>
<dbReference type="InterPro" id="IPR006384">
    <property type="entry name" value="HAD_hydro_PyrdxlP_Pase-like"/>
</dbReference>
<evidence type="ECO:0000256" key="2">
    <source>
        <dbReference type="ARBA" id="ARBA00022723"/>
    </source>
</evidence>